<keyword evidence="3" id="KW-1185">Reference proteome</keyword>
<feature type="domain" description="CHAT" evidence="1">
    <location>
        <begin position="165"/>
        <end position="464"/>
    </location>
</feature>
<dbReference type="RefSeq" id="WP_012165224.1">
    <property type="nucleotide sequence ID" value="NC_009925.1"/>
</dbReference>
<dbReference type="InterPro" id="IPR024983">
    <property type="entry name" value="CHAT_dom"/>
</dbReference>
<evidence type="ECO:0000259" key="1">
    <source>
        <dbReference type="Pfam" id="PF12770"/>
    </source>
</evidence>
<evidence type="ECO:0000313" key="3">
    <source>
        <dbReference type="Proteomes" id="UP000000268"/>
    </source>
</evidence>
<proteinExistence type="predicted"/>
<dbReference type="AlphaFoldDB" id="B0C5T9"/>
<evidence type="ECO:0000313" key="2">
    <source>
        <dbReference type="EMBL" id="ABW29951.1"/>
    </source>
</evidence>
<dbReference type="HOGENOM" id="CLU_019562_1_1_3"/>
<sequence length="468" mass="52722">MPGQNPTLNQARRRGMRSHQRFLQFQVHLPRLIGLISLCSIWTYALPSSAEYNRPFIPPKVTQNFLAMERSFEKEFETYFGEDLADVTQDPTEVAQTLSRISQTTGTHPGVLWIMPREDHLHLVLLLPGGQPIIRDLYDVPRAKLLKTVATFREQAKDPGQWDLAPAQQLHEWLIAPFEKEHLQAANIDTLLFCLGSGLRGLPLAALHDGEQYLVEQYSLTNIPAFNLIQTEYTPRNQGRILAGGASEFLQLESLPSVPTEIAAILTFLQARLPNQSQWQGQALLNRNFTLKNLKTQLSEQTYNIIHLATHAEFNPGQPHQSFIQFRDTQLRLDQMNTLDWSKPSLDLLVLSACKTALGDQTAELGFAGIALKAGVKTALGSLWYVSDVGTLAIMSEFYQQLPRHKTKSEALRQAQLRMLRGQIQAQNGQLTLSNTPLSLPSEVSDISNIDFTHPFYWSGFTMISSPW</sequence>
<reference evidence="2 3" key="1">
    <citation type="journal article" date="2008" name="Proc. Natl. Acad. Sci. U.S.A.">
        <title>Niche adaptation and genome expansion in the chlorophyll d-producing cyanobacterium Acaryochloris marina.</title>
        <authorList>
            <person name="Swingley W.D."/>
            <person name="Chen M."/>
            <person name="Cheung P.C."/>
            <person name="Conrad A.L."/>
            <person name="Dejesa L.C."/>
            <person name="Hao J."/>
            <person name="Honchak B.M."/>
            <person name="Karbach L.E."/>
            <person name="Kurdoglu A."/>
            <person name="Lahiri S."/>
            <person name="Mastrian S.D."/>
            <person name="Miyashita H."/>
            <person name="Page L."/>
            <person name="Ramakrishna P."/>
            <person name="Satoh S."/>
            <person name="Sattley W.M."/>
            <person name="Shimada Y."/>
            <person name="Taylor H.L."/>
            <person name="Tomo T."/>
            <person name="Tsuchiya T."/>
            <person name="Wang Z.T."/>
            <person name="Raymond J."/>
            <person name="Mimuro M."/>
            <person name="Blankenship R.E."/>
            <person name="Touchman J.W."/>
        </authorList>
    </citation>
    <scope>NUCLEOTIDE SEQUENCE [LARGE SCALE GENOMIC DNA]</scope>
    <source>
        <strain evidence="3">MBIC 11017</strain>
    </source>
</reference>
<dbReference type="EMBL" id="CP000828">
    <property type="protein sequence ID" value="ABW29951.1"/>
    <property type="molecule type" value="Genomic_DNA"/>
</dbReference>
<dbReference type="STRING" id="329726.AM1_4983"/>
<dbReference type="Pfam" id="PF12770">
    <property type="entry name" value="CHAT"/>
    <property type="match status" value="1"/>
</dbReference>
<gene>
    <name evidence="2" type="ordered locus">AM1_4983</name>
</gene>
<organism evidence="2 3">
    <name type="scientific">Acaryochloris marina (strain MBIC 11017)</name>
    <dbReference type="NCBI Taxonomy" id="329726"/>
    <lineage>
        <taxon>Bacteria</taxon>
        <taxon>Bacillati</taxon>
        <taxon>Cyanobacteriota</taxon>
        <taxon>Cyanophyceae</taxon>
        <taxon>Acaryochloridales</taxon>
        <taxon>Acaryochloridaceae</taxon>
        <taxon>Acaryochloris</taxon>
    </lineage>
</organism>
<protein>
    <recommendedName>
        <fullName evidence="1">CHAT domain-containing protein</fullName>
    </recommendedName>
</protein>
<dbReference type="Proteomes" id="UP000000268">
    <property type="component" value="Chromosome"/>
</dbReference>
<dbReference type="eggNOG" id="COG4995">
    <property type="taxonomic scope" value="Bacteria"/>
</dbReference>
<dbReference type="KEGG" id="amr:AM1_4983"/>
<accession>B0C5T9</accession>
<name>B0C5T9_ACAM1</name>